<sequence>MFSSSYPRRNSSSSGVRSPLENTHKNHEGDPEIGVSRSHVRRVFHSDAVSTSRSPPSPPTPLGKQNARSFFHSSYHGSQNDSDRFPWPQYSSSGVREHTAELANLALSDVTPIHSGTPPPRAASSSHLNIAFEYGSLDSRAAGRPFLPGRSRDVINEVSEPSTPDGVASTARGKSYLTHLFRNSPPEMEPEARSSSSEQTNMGNISNDLLIPNEQSSLLPKAYPEAGLKRGYDAIPQDDGDIESQHDFRPVPVITIKKAITWPKEKGLNAVKNAFCSKTWNKKDIWEKGVVQTASYLPAVFLGLLLNILDGLSYGTNEQMLLYYVDKNLRLVVT</sequence>
<protein>
    <submittedName>
        <fullName evidence="2">Uncharacterized protein</fullName>
    </submittedName>
</protein>
<evidence type="ECO:0000313" key="3">
    <source>
        <dbReference type="Proteomes" id="UP001447188"/>
    </source>
</evidence>
<keyword evidence="3" id="KW-1185">Reference proteome</keyword>
<gene>
    <name evidence="2" type="ORF">Q9L58_006057</name>
</gene>
<dbReference type="Proteomes" id="UP001447188">
    <property type="component" value="Unassembled WGS sequence"/>
</dbReference>
<evidence type="ECO:0000256" key="1">
    <source>
        <dbReference type="SAM" id="MobiDB-lite"/>
    </source>
</evidence>
<feature type="region of interest" description="Disordered" evidence="1">
    <location>
        <begin position="1"/>
        <end position="92"/>
    </location>
</feature>
<dbReference type="EMBL" id="JBBBZM010000079">
    <property type="protein sequence ID" value="KAL0635028.1"/>
    <property type="molecule type" value="Genomic_DNA"/>
</dbReference>
<accession>A0ABR3GGP5</accession>
<evidence type="ECO:0000313" key="2">
    <source>
        <dbReference type="EMBL" id="KAL0635028.1"/>
    </source>
</evidence>
<organism evidence="2 3">
    <name type="scientific">Discina gigas</name>
    <dbReference type="NCBI Taxonomy" id="1032678"/>
    <lineage>
        <taxon>Eukaryota</taxon>
        <taxon>Fungi</taxon>
        <taxon>Dikarya</taxon>
        <taxon>Ascomycota</taxon>
        <taxon>Pezizomycotina</taxon>
        <taxon>Pezizomycetes</taxon>
        <taxon>Pezizales</taxon>
        <taxon>Discinaceae</taxon>
        <taxon>Discina</taxon>
    </lineage>
</organism>
<reference evidence="2 3" key="1">
    <citation type="submission" date="2024-02" db="EMBL/GenBank/DDBJ databases">
        <title>Discinaceae phylogenomics.</title>
        <authorList>
            <person name="Dirks A.C."/>
            <person name="James T.Y."/>
        </authorList>
    </citation>
    <scope>NUCLEOTIDE SEQUENCE [LARGE SCALE GENOMIC DNA]</scope>
    <source>
        <strain evidence="2 3">ACD0624</strain>
    </source>
</reference>
<feature type="compositionally biased region" description="Polar residues" evidence="1">
    <location>
        <begin position="193"/>
        <end position="205"/>
    </location>
</feature>
<name>A0ABR3GGP5_9PEZI</name>
<feature type="compositionally biased region" description="Low complexity" evidence="1">
    <location>
        <begin position="1"/>
        <end position="14"/>
    </location>
</feature>
<comment type="caution">
    <text evidence="2">The sequence shown here is derived from an EMBL/GenBank/DDBJ whole genome shotgun (WGS) entry which is preliminary data.</text>
</comment>
<feature type="region of interest" description="Disordered" evidence="1">
    <location>
        <begin position="182"/>
        <end position="205"/>
    </location>
</feature>
<proteinExistence type="predicted"/>
<feature type="compositionally biased region" description="Polar residues" evidence="1">
    <location>
        <begin position="66"/>
        <end position="80"/>
    </location>
</feature>